<dbReference type="GO" id="GO:0000166">
    <property type="term" value="F:nucleotide binding"/>
    <property type="evidence" value="ECO:0007669"/>
    <property type="project" value="UniProtKB-KW"/>
</dbReference>
<evidence type="ECO:0000256" key="1">
    <source>
        <dbReference type="ARBA" id="ARBA00008894"/>
    </source>
</evidence>
<dbReference type="Pfam" id="PF18052">
    <property type="entry name" value="Rx_N"/>
    <property type="match status" value="1"/>
</dbReference>
<dbReference type="EMBL" id="LWDX02057605">
    <property type="protein sequence ID" value="OEL18142.1"/>
    <property type="molecule type" value="Genomic_DNA"/>
</dbReference>
<sequence length="102" mass="11354">MAGGAEMIAGAVVKGVAGMFGNIAWERIELLWDFKEDAQEMENKMIDLKDALSYADKFSQETGNALVKNWLKKYKSVAYDIEDVLDELVANAMLWGNSKCTV</sequence>
<evidence type="ECO:0000313" key="7">
    <source>
        <dbReference type="EMBL" id="OEL18142.1"/>
    </source>
</evidence>
<accession>A0A1E5UYZ6</accession>
<comment type="similarity">
    <text evidence="1">Belongs to the disease resistance NB-LRR family.</text>
</comment>
<protein>
    <recommendedName>
        <fullName evidence="6">Disease resistance N-terminal domain-containing protein</fullName>
    </recommendedName>
</protein>
<keyword evidence="4" id="KW-0547">Nucleotide-binding</keyword>
<organism evidence="7 8">
    <name type="scientific">Dichanthelium oligosanthes</name>
    <dbReference type="NCBI Taxonomy" id="888268"/>
    <lineage>
        <taxon>Eukaryota</taxon>
        <taxon>Viridiplantae</taxon>
        <taxon>Streptophyta</taxon>
        <taxon>Embryophyta</taxon>
        <taxon>Tracheophyta</taxon>
        <taxon>Spermatophyta</taxon>
        <taxon>Magnoliopsida</taxon>
        <taxon>Liliopsida</taxon>
        <taxon>Poales</taxon>
        <taxon>Poaceae</taxon>
        <taxon>PACMAD clade</taxon>
        <taxon>Panicoideae</taxon>
        <taxon>Panicodae</taxon>
        <taxon>Paniceae</taxon>
        <taxon>Dichantheliinae</taxon>
        <taxon>Dichanthelium</taxon>
    </lineage>
</organism>
<reference evidence="7 8" key="1">
    <citation type="submission" date="2016-09" db="EMBL/GenBank/DDBJ databases">
        <title>The draft genome of Dichanthelium oligosanthes: A C3 panicoid grass species.</title>
        <authorList>
            <person name="Studer A.J."/>
            <person name="Schnable J.C."/>
            <person name="Brutnell T.P."/>
        </authorList>
    </citation>
    <scope>NUCLEOTIDE SEQUENCE [LARGE SCALE GENOMIC DNA]</scope>
    <source>
        <strain evidence="8">cv. Kellogg 1175</strain>
        <tissue evidence="7">Leaf</tissue>
    </source>
</reference>
<dbReference type="Gene3D" id="1.20.5.4130">
    <property type="match status" value="1"/>
</dbReference>
<evidence type="ECO:0000259" key="6">
    <source>
        <dbReference type="Pfam" id="PF18052"/>
    </source>
</evidence>
<feature type="domain" description="Disease resistance N-terminal" evidence="6">
    <location>
        <begin position="12"/>
        <end position="93"/>
    </location>
</feature>
<dbReference type="AlphaFoldDB" id="A0A1E5UYZ6"/>
<name>A0A1E5UYZ6_9POAL</name>
<keyword evidence="5" id="KW-0611">Plant defense</keyword>
<dbReference type="Proteomes" id="UP000095767">
    <property type="component" value="Unassembled WGS sequence"/>
</dbReference>
<dbReference type="GO" id="GO:0006952">
    <property type="term" value="P:defense response"/>
    <property type="evidence" value="ECO:0007669"/>
    <property type="project" value="UniProtKB-KW"/>
</dbReference>
<proteinExistence type="inferred from homology"/>
<dbReference type="InterPro" id="IPR041118">
    <property type="entry name" value="Rx_N"/>
</dbReference>
<evidence type="ECO:0000256" key="4">
    <source>
        <dbReference type="ARBA" id="ARBA00022741"/>
    </source>
</evidence>
<comment type="caution">
    <text evidence="7">The sequence shown here is derived from an EMBL/GenBank/DDBJ whole genome shotgun (WGS) entry which is preliminary data.</text>
</comment>
<evidence type="ECO:0000256" key="5">
    <source>
        <dbReference type="ARBA" id="ARBA00022821"/>
    </source>
</evidence>
<evidence type="ECO:0000313" key="8">
    <source>
        <dbReference type="Proteomes" id="UP000095767"/>
    </source>
</evidence>
<keyword evidence="2" id="KW-0433">Leucine-rich repeat</keyword>
<evidence type="ECO:0000256" key="2">
    <source>
        <dbReference type="ARBA" id="ARBA00022614"/>
    </source>
</evidence>
<dbReference type="OrthoDB" id="685888at2759"/>
<evidence type="ECO:0000256" key="3">
    <source>
        <dbReference type="ARBA" id="ARBA00022737"/>
    </source>
</evidence>
<feature type="unsure residue" description="D or N" evidence="7">
    <location>
        <position position="33"/>
    </location>
</feature>
<gene>
    <name evidence="7" type="ORF">BAE44_0020839</name>
</gene>
<keyword evidence="3" id="KW-0677">Repeat</keyword>
<keyword evidence="8" id="KW-1185">Reference proteome</keyword>